<gene>
    <name evidence="2" type="ORF">RBSWK_00869</name>
</gene>
<reference evidence="2 3" key="1">
    <citation type="journal article" date="2013" name="Mar. Genomics">
        <title>Expression of sulfatases in Rhodopirellula baltica and the diversity of sulfatases in the genus Rhodopirellula.</title>
        <authorList>
            <person name="Wegner C.E."/>
            <person name="Richter-Heitmann T."/>
            <person name="Klindworth A."/>
            <person name="Klockow C."/>
            <person name="Richter M."/>
            <person name="Achstetter T."/>
            <person name="Glockner F.O."/>
            <person name="Harder J."/>
        </authorList>
    </citation>
    <scope>NUCLEOTIDE SEQUENCE [LARGE SCALE GENOMIC DNA]</scope>
    <source>
        <strain evidence="2 3">SWK14</strain>
    </source>
</reference>
<dbReference type="PATRIC" id="fig|993516.3.peg.920"/>
<name>L7CQ52_RHOBT</name>
<dbReference type="Proteomes" id="UP000010959">
    <property type="component" value="Unassembled WGS sequence"/>
</dbReference>
<feature type="region of interest" description="Disordered" evidence="1">
    <location>
        <begin position="1"/>
        <end position="40"/>
    </location>
</feature>
<organism evidence="2 3">
    <name type="scientific">Rhodopirellula baltica SWK14</name>
    <dbReference type="NCBI Taxonomy" id="993516"/>
    <lineage>
        <taxon>Bacteria</taxon>
        <taxon>Pseudomonadati</taxon>
        <taxon>Planctomycetota</taxon>
        <taxon>Planctomycetia</taxon>
        <taxon>Pirellulales</taxon>
        <taxon>Pirellulaceae</taxon>
        <taxon>Rhodopirellula</taxon>
    </lineage>
</organism>
<protein>
    <submittedName>
        <fullName evidence="2">Uncharacterized protein</fullName>
    </submittedName>
</protein>
<evidence type="ECO:0000256" key="1">
    <source>
        <dbReference type="SAM" id="MobiDB-lite"/>
    </source>
</evidence>
<comment type="caution">
    <text evidence="2">The sequence shown here is derived from an EMBL/GenBank/DDBJ whole genome shotgun (WGS) entry which is preliminary data.</text>
</comment>
<dbReference type="EMBL" id="AMWG01000020">
    <property type="protein sequence ID" value="ELP35201.1"/>
    <property type="molecule type" value="Genomic_DNA"/>
</dbReference>
<dbReference type="AlphaFoldDB" id="L7CQ52"/>
<evidence type="ECO:0000313" key="3">
    <source>
        <dbReference type="Proteomes" id="UP000010959"/>
    </source>
</evidence>
<proteinExistence type="predicted"/>
<accession>L7CQ52</accession>
<evidence type="ECO:0000313" key="2">
    <source>
        <dbReference type="EMBL" id="ELP35201.1"/>
    </source>
</evidence>
<feature type="compositionally biased region" description="Polar residues" evidence="1">
    <location>
        <begin position="27"/>
        <end position="40"/>
    </location>
</feature>
<sequence>MQPMQLPLEQSNWNDQEIRDQNHARSKSFTSQSNDNGPPT</sequence>